<feature type="transmembrane region" description="Helical" evidence="1">
    <location>
        <begin position="58"/>
        <end position="80"/>
    </location>
</feature>
<evidence type="ECO:0000313" key="3">
    <source>
        <dbReference type="EMBL" id="KAF7636443.1"/>
    </source>
</evidence>
<keyword evidence="1" id="KW-0812">Transmembrane</keyword>
<dbReference type="InterPro" id="IPR057092">
    <property type="entry name" value="SAM_KIDINS220"/>
</dbReference>
<keyword evidence="1" id="KW-1133">Transmembrane helix</keyword>
<keyword evidence="1" id="KW-0472">Membrane</keyword>
<dbReference type="GO" id="GO:0019887">
    <property type="term" value="F:protein kinase regulator activity"/>
    <property type="evidence" value="ECO:0007669"/>
    <property type="project" value="TreeGrafter"/>
</dbReference>
<reference evidence="3" key="1">
    <citation type="journal article" date="2020" name="Ecol. Evol.">
        <title>Genome structure and content of the rice root-knot nematode (Meloidogyne graminicola).</title>
        <authorList>
            <person name="Phan N.T."/>
            <person name="Danchin E.G.J."/>
            <person name="Klopp C."/>
            <person name="Perfus-Barbeoch L."/>
            <person name="Kozlowski D.K."/>
            <person name="Koutsovoulos G.D."/>
            <person name="Lopez-Roques C."/>
            <person name="Bouchez O."/>
            <person name="Zahm M."/>
            <person name="Besnard G."/>
            <person name="Bellafiore S."/>
        </authorList>
    </citation>
    <scope>NUCLEOTIDE SEQUENCE</scope>
    <source>
        <strain evidence="3">VN-18</strain>
    </source>
</reference>
<dbReference type="Proteomes" id="UP000605970">
    <property type="component" value="Unassembled WGS sequence"/>
</dbReference>
<dbReference type="InterPro" id="IPR052771">
    <property type="entry name" value="Neurotrophin_sig_adaptor"/>
</dbReference>
<evidence type="ECO:0000256" key="1">
    <source>
        <dbReference type="SAM" id="Phobius"/>
    </source>
</evidence>
<dbReference type="PANTHER" id="PTHR24116:SF0">
    <property type="entry name" value="KINASE D-INTERACTING SUBSTRATE OF 220 KDA"/>
    <property type="match status" value="1"/>
</dbReference>
<comment type="caution">
    <text evidence="3">The sequence shown here is derived from an EMBL/GenBank/DDBJ whole genome shotgun (WGS) entry which is preliminary data.</text>
</comment>
<dbReference type="GO" id="GO:0030165">
    <property type="term" value="F:PDZ domain binding"/>
    <property type="evidence" value="ECO:0007669"/>
    <property type="project" value="TreeGrafter"/>
</dbReference>
<proteinExistence type="predicted"/>
<organism evidence="3 4">
    <name type="scientific">Meloidogyne graminicola</name>
    <dbReference type="NCBI Taxonomy" id="189291"/>
    <lineage>
        <taxon>Eukaryota</taxon>
        <taxon>Metazoa</taxon>
        <taxon>Ecdysozoa</taxon>
        <taxon>Nematoda</taxon>
        <taxon>Chromadorea</taxon>
        <taxon>Rhabditida</taxon>
        <taxon>Tylenchina</taxon>
        <taxon>Tylenchomorpha</taxon>
        <taxon>Tylenchoidea</taxon>
        <taxon>Meloidogynidae</taxon>
        <taxon>Meloidogyninae</taxon>
        <taxon>Meloidogyne</taxon>
    </lineage>
</organism>
<dbReference type="EMBL" id="JABEBT010000030">
    <property type="protein sequence ID" value="KAF7636443.1"/>
    <property type="molecule type" value="Genomic_DNA"/>
</dbReference>
<dbReference type="AlphaFoldDB" id="A0A8S9ZSX9"/>
<name>A0A8S9ZSX9_9BILA</name>
<gene>
    <name evidence="3" type="ORF">Mgra_00004232</name>
</gene>
<dbReference type="PANTHER" id="PTHR24116">
    <property type="entry name" value="KINASE D-INTERACTING SUBSTRATE OF 220 KDA"/>
    <property type="match status" value="1"/>
</dbReference>
<protein>
    <recommendedName>
        <fullName evidence="2">Kinase D-interacting substrate of 220 kDa-like SAM domain-containing protein</fullName>
    </recommendedName>
</protein>
<feature type="domain" description="Kinase D-interacting substrate of 220 kDa-like SAM" evidence="2">
    <location>
        <begin position="14"/>
        <end position="69"/>
    </location>
</feature>
<keyword evidence="4" id="KW-1185">Reference proteome</keyword>
<sequence length="97" mass="11498">MSITEIDILMKRLNISKDKIQYVGETLIKHNLNGLALYSCNLEELRDVLNLPLGDWTLFQSIILFLKKTSVVLFVLIFFFQRLKQKLKNNLFKNKYF</sequence>
<dbReference type="OrthoDB" id="6084525at2759"/>
<dbReference type="Pfam" id="PF23307">
    <property type="entry name" value="SAM_KIDINS220"/>
    <property type="match status" value="1"/>
</dbReference>
<evidence type="ECO:0000313" key="4">
    <source>
        <dbReference type="Proteomes" id="UP000605970"/>
    </source>
</evidence>
<evidence type="ECO:0000259" key="2">
    <source>
        <dbReference type="Pfam" id="PF23307"/>
    </source>
</evidence>
<accession>A0A8S9ZSX9</accession>